<name>A0A0C3ANS4_SERVB</name>
<dbReference type="HOGENOM" id="CLU_051550_0_0_1"/>
<gene>
    <name evidence="1" type="ORF">M408DRAFT_118070</name>
</gene>
<reference evidence="1 2" key="1">
    <citation type="submission" date="2014-04" db="EMBL/GenBank/DDBJ databases">
        <authorList>
            <consortium name="DOE Joint Genome Institute"/>
            <person name="Kuo A."/>
            <person name="Zuccaro A."/>
            <person name="Kohler A."/>
            <person name="Nagy L.G."/>
            <person name="Floudas D."/>
            <person name="Copeland A."/>
            <person name="Barry K.W."/>
            <person name="Cichocki N."/>
            <person name="Veneault-Fourrey C."/>
            <person name="LaButti K."/>
            <person name="Lindquist E.A."/>
            <person name="Lipzen A."/>
            <person name="Lundell T."/>
            <person name="Morin E."/>
            <person name="Murat C."/>
            <person name="Sun H."/>
            <person name="Tunlid A."/>
            <person name="Henrissat B."/>
            <person name="Grigoriev I.V."/>
            <person name="Hibbett D.S."/>
            <person name="Martin F."/>
            <person name="Nordberg H.P."/>
            <person name="Cantor M.N."/>
            <person name="Hua S.X."/>
        </authorList>
    </citation>
    <scope>NUCLEOTIDE SEQUENCE [LARGE SCALE GENOMIC DNA]</scope>
    <source>
        <strain evidence="1 2">MAFF 305830</strain>
    </source>
</reference>
<organism evidence="1 2">
    <name type="scientific">Serendipita vermifera MAFF 305830</name>
    <dbReference type="NCBI Taxonomy" id="933852"/>
    <lineage>
        <taxon>Eukaryota</taxon>
        <taxon>Fungi</taxon>
        <taxon>Dikarya</taxon>
        <taxon>Basidiomycota</taxon>
        <taxon>Agaricomycotina</taxon>
        <taxon>Agaricomycetes</taxon>
        <taxon>Sebacinales</taxon>
        <taxon>Serendipitaceae</taxon>
        <taxon>Serendipita</taxon>
    </lineage>
</organism>
<dbReference type="Proteomes" id="UP000054097">
    <property type="component" value="Unassembled WGS sequence"/>
</dbReference>
<proteinExistence type="predicted"/>
<keyword evidence="2" id="KW-1185">Reference proteome</keyword>
<reference evidence="2" key="2">
    <citation type="submission" date="2015-01" db="EMBL/GenBank/DDBJ databases">
        <title>Evolutionary Origins and Diversification of the Mycorrhizal Mutualists.</title>
        <authorList>
            <consortium name="DOE Joint Genome Institute"/>
            <consortium name="Mycorrhizal Genomics Consortium"/>
            <person name="Kohler A."/>
            <person name="Kuo A."/>
            <person name="Nagy L.G."/>
            <person name="Floudas D."/>
            <person name="Copeland A."/>
            <person name="Barry K.W."/>
            <person name="Cichocki N."/>
            <person name="Veneault-Fourrey C."/>
            <person name="LaButti K."/>
            <person name="Lindquist E.A."/>
            <person name="Lipzen A."/>
            <person name="Lundell T."/>
            <person name="Morin E."/>
            <person name="Murat C."/>
            <person name="Riley R."/>
            <person name="Ohm R."/>
            <person name="Sun H."/>
            <person name="Tunlid A."/>
            <person name="Henrissat B."/>
            <person name="Grigoriev I.V."/>
            <person name="Hibbett D.S."/>
            <person name="Martin F."/>
        </authorList>
    </citation>
    <scope>NUCLEOTIDE SEQUENCE [LARGE SCALE GENOMIC DNA]</scope>
    <source>
        <strain evidence="2">MAFF 305830</strain>
    </source>
</reference>
<evidence type="ECO:0000313" key="1">
    <source>
        <dbReference type="EMBL" id="KIM20931.1"/>
    </source>
</evidence>
<dbReference type="AlphaFoldDB" id="A0A0C3ANS4"/>
<accession>A0A0C3ANS4</accession>
<sequence length="310" mass="34506">MSRGNSSQSHAPTLPIENTKSVVSMLLSYECKTDLQIQFIMNVLDNASNLRALQFSDEEVPITKVIRIINHQSLSQITHLAISIGEEGYETLDSASFPAVQVLHLNIMNEFVPKSLPDWRFPSITSFSLCRGEDYCEGGDLFDGLDQFITLHGKRITSMLINYTTMGTDSDSRPYHSKTKFWEWFPNLQLFGPGMGALGSLSQPPSTIKLTALAICSLHTWGSTIIPYPFDIWVGELLQTCQELGIKKLVMTNSWEIPAHLNVTELSCWPRRLFEEAATNGIQVFDSDGLPATDPIAVRFIEGLSDIGST</sequence>
<evidence type="ECO:0000313" key="2">
    <source>
        <dbReference type="Proteomes" id="UP000054097"/>
    </source>
</evidence>
<dbReference type="EMBL" id="KN824400">
    <property type="protein sequence ID" value="KIM20931.1"/>
    <property type="molecule type" value="Genomic_DNA"/>
</dbReference>
<protein>
    <submittedName>
        <fullName evidence="1">Uncharacterized protein</fullName>
    </submittedName>
</protein>